<name>A0AAE3WFW4_9RHOB</name>
<organism evidence="2 3">
    <name type="scientific">Marimonas arenosa</name>
    <dbReference type="NCBI Taxonomy" id="1795305"/>
    <lineage>
        <taxon>Bacteria</taxon>
        <taxon>Pseudomonadati</taxon>
        <taxon>Pseudomonadota</taxon>
        <taxon>Alphaproteobacteria</taxon>
        <taxon>Rhodobacterales</taxon>
        <taxon>Paracoccaceae</taxon>
        <taxon>Marimonas</taxon>
    </lineage>
</organism>
<protein>
    <submittedName>
        <fullName evidence="2">Uncharacterized protein</fullName>
    </submittedName>
</protein>
<dbReference type="EMBL" id="JANHAX010000010">
    <property type="protein sequence ID" value="MDQ2092431.1"/>
    <property type="molecule type" value="Genomic_DNA"/>
</dbReference>
<keyword evidence="3" id="KW-1185">Reference proteome</keyword>
<evidence type="ECO:0000313" key="3">
    <source>
        <dbReference type="Proteomes" id="UP001226762"/>
    </source>
</evidence>
<feature type="region of interest" description="Disordered" evidence="1">
    <location>
        <begin position="1"/>
        <end position="26"/>
    </location>
</feature>
<accession>A0AAE3WFW4</accession>
<evidence type="ECO:0000313" key="2">
    <source>
        <dbReference type="EMBL" id="MDQ2092431.1"/>
    </source>
</evidence>
<reference evidence="2" key="1">
    <citation type="submission" date="2022-07" db="EMBL/GenBank/DDBJ databases">
        <authorList>
            <person name="Otstavnykh N."/>
            <person name="Isaeva M."/>
            <person name="Bystritskaya E."/>
        </authorList>
    </citation>
    <scope>NUCLEOTIDE SEQUENCE</scope>
    <source>
        <strain evidence="2">KCTC 52189</strain>
    </source>
</reference>
<comment type="caution">
    <text evidence="2">The sequence shown here is derived from an EMBL/GenBank/DDBJ whole genome shotgun (WGS) entry which is preliminary data.</text>
</comment>
<sequence length="130" mass="14961">MTERAQLDASYRKDQDRAGRPEGRRELKQEAQANQFAISLLAPFQHVDGLLSSDLDLRDAQRLRDQLDISLEASLRRMIDRRDEDLAAVWSKDGRVFAICDRVEDIWREQCEVCLTSDNQGNFGTSICFL</sequence>
<dbReference type="RefSeq" id="WP_306737741.1">
    <property type="nucleotide sequence ID" value="NZ_JANHAX010000010.1"/>
</dbReference>
<dbReference type="AlphaFoldDB" id="A0AAE3WFW4"/>
<evidence type="ECO:0000256" key="1">
    <source>
        <dbReference type="SAM" id="MobiDB-lite"/>
    </source>
</evidence>
<gene>
    <name evidence="2" type="ORF">NO357_21210</name>
</gene>
<reference evidence="2" key="2">
    <citation type="submission" date="2023-02" db="EMBL/GenBank/DDBJ databases">
        <title>'Rhodoalgimonas zhirmunskyi' gen. nov., isolated from a red alga.</title>
        <authorList>
            <person name="Nedashkovskaya O.I."/>
            <person name="Otstavnykh N.Y."/>
            <person name="Bystritskaya E.P."/>
            <person name="Balabanova L.A."/>
            <person name="Isaeva M.P."/>
        </authorList>
    </citation>
    <scope>NUCLEOTIDE SEQUENCE</scope>
    <source>
        <strain evidence="2">KCTC 52189</strain>
    </source>
</reference>
<proteinExistence type="predicted"/>
<dbReference type="Proteomes" id="UP001226762">
    <property type="component" value="Unassembled WGS sequence"/>
</dbReference>